<accession>A0A913ZDF4</accession>
<protein>
    <recommendedName>
        <fullName evidence="3">Small ribosomal subunit protein uS10 domain-containing protein</fullName>
    </recommendedName>
</protein>
<sequence length="192" mass="22033">MIKRTTIKRLFCRGLSGKIRCAASEYGISTPTLVNPAKQFSSFEDEMDELKVQQIPEQDIPAPSDSTFHDVMSFFIQGYDCTTVEHFAQYTHNLAKNMHLKIFDSFAMPTKQTLVHTIQAPGTSEKLKPRDFMLATHGRVIQLQEMRGTIAPVFLEMLQVNQPEGVILNIEPHSQYHHKERYIQKEIPKDLL</sequence>
<dbReference type="OMA" id="FDTEFEQ"/>
<dbReference type="EnsemblMetazoa" id="XM_038193879.1">
    <property type="protein sequence ID" value="XP_038049807.1"/>
    <property type="gene ID" value="LOC119723318"/>
</dbReference>
<dbReference type="Proteomes" id="UP000887568">
    <property type="component" value="Unplaced"/>
</dbReference>
<dbReference type="GO" id="GO:0005761">
    <property type="term" value="C:mitochondrial ribosome"/>
    <property type="evidence" value="ECO:0007669"/>
    <property type="project" value="InterPro"/>
</dbReference>
<organism evidence="4 5">
    <name type="scientific">Patiria miniata</name>
    <name type="common">Bat star</name>
    <name type="synonym">Asterina miniata</name>
    <dbReference type="NCBI Taxonomy" id="46514"/>
    <lineage>
        <taxon>Eukaryota</taxon>
        <taxon>Metazoa</taxon>
        <taxon>Echinodermata</taxon>
        <taxon>Eleutherozoa</taxon>
        <taxon>Asterozoa</taxon>
        <taxon>Asteroidea</taxon>
        <taxon>Valvatacea</taxon>
        <taxon>Valvatida</taxon>
        <taxon>Asterinidae</taxon>
        <taxon>Patiria</taxon>
    </lineage>
</organism>
<feature type="domain" description="Small ribosomal subunit protein uS10" evidence="3">
    <location>
        <begin position="73"/>
        <end position="171"/>
    </location>
</feature>
<evidence type="ECO:0000259" key="3">
    <source>
        <dbReference type="SMART" id="SM01403"/>
    </source>
</evidence>
<dbReference type="AlphaFoldDB" id="A0A913ZDF4"/>
<dbReference type="RefSeq" id="XP_038049807.1">
    <property type="nucleotide sequence ID" value="XM_038193879.1"/>
</dbReference>
<dbReference type="OrthoDB" id="5984298at2759"/>
<dbReference type="GO" id="GO:1990904">
    <property type="term" value="C:ribonucleoprotein complex"/>
    <property type="evidence" value="ECO:0007669"/>
    <property type="project" value="UniProtKB-KW"/>
</dbReference>
<evidence type="ECO:0000256" key="1">
    <source>
        <dbReference type="ARBA" id="ARBA00022980"/>
    </source>
</evidence>
<dbReference type="Gene3D" id="3.30.70.600">
    <property type="entry name" value="Ribosomal protein S10 domain"/>
    <property type="match status" value="1"/>
</dbReference>
<keyword evidence="2" id="KW-0687">Ribonucleoprotein</keyword>
<evidence type="ECO:0000313" key="4">
    <source>
        <dbReference type="EnsemblMetazoa" id="XP_038049807.1"/>
    </source>
</evidence>
<dbReference type="SUPFAM" id="SSF54999">
    <property type="entry name" value="Ribosomal protein S10"/>
    <property type="match status" value="1"/>
</dbReference>
<dbReference type="InterPro" id="IPR027486">
    <property type="entry name" value="Ribosomal_uS10_dom"/>
</dbReference>
<dbReference type="Pfam" id="PF00338">
    <property type="entry name" value="Ribosomal_S10"/>
    <property type="match status" value="1"/>
</dbReference>
<proteinExistence type="predicted"/>
<dbReference type="SMART" id="SM01403">
    <property type="entry name" value="Ribosomal_S10"/>
    <property type="match status" value="1"/>
</dbReference>
<dbReference type="InterPro" id="IPR036838">
    <property type="entry name" value="Ribosomal_uS10_dom_sf"/>
</dbReference>
<name>A0A913ZDF4_PATMI</name>
<dbReference type="PANTHER" id="PTHR13473">
    <property type="entry name" value="MITOCHONDRIAL RIBOSOMAL PROTEIN L48"/>
    <property type="match status" value="1"/>
</dbReference>
<dbReference type="InterPro" id="IPR027487">
    <property type="entry name" value="Ribosomal_mL48"/>
</dbReference>
<evidence type="ECO:0000313" key="5">
    <source>
        <dbReference type="Proteomes" id="UP000887568"/>
    </source>
</evidence>
<reference evidence="4" key="1">
    <citation type="submission" date="2022-11" db="UniProtKB">
        <authorList>
            <consortium name="EnsemblMetazoa"/>
        </authorList>
    </citation>
    <scope>IDENTIFICATION</scope>
</reference>
<keyword evidence="5" id="KW-1185">Reference proteome</keyword>
<keyword evidence="1" id="KW-0689">Ribosomal protein</keyword>
<dbReference type="GeneID" id="119723318"/>
<evidence type="ECO:0000256" key="2">
    <source>
        <dbReference type="ARBA" id="ARBA00023274"/>
    </source>
</evidence>
<dbReference type="PANTHER" id="PTHR13473:SF0">
    <property type="entry name" value="LARGE RIBOSOMAL SUBUNIT PROTEIN ML48"/>
    <property type="match status" value="1"/>
</dbReference>